<proteinExistence type="predicted"/>
<gene>
    <name evidence="3" type="ORF">OJ1116_F05.13</name>
    <name evidence="4" type="ORF">OSJNBa0053E01.16</name>
</gene>
<sequence length="639" mass="66663">MEGGRGLSSLTLLAWPVVGCAANNGRQARMAASDGRGRRQTEDSAGSSGRLGGGGICLRQPRDGRRVARSTAGDYGHGRRRRRQLPQPSPRGSGGGLEREATAALPRADLVAGGTLAADASARGKLRYKPSRCPRWLVEKTVADVSKGERQRRQAGPTGQRHKGAGPPWTGTTEAVHRRSTGTDGPDRRGWGTARLRPAQPSDGARQRGHRRRRPATARGGEEGCSPRAATARLQRGSRRRAPRGGNGGPAAYHGREAADGDRDDRGVERAISVVPGDDEAVAGVRLGVADPREETAQSGINRGGGATQMETANTAAISGRRRRAAGGGERGGGLGCAVGVVLEGWRGGNKRRPDFPLQWRSWRWRRLGVATAVAAGNGDRNSPECGSAWAREGGIEPGRGGNRRRSGAASWRVWRLGVASIPAGREGEWGGMWSRGGRGLGSTPVGTRGGVGSAEGVGGVANGWSWPEVGDDRLLGKKMTGERRDPWQRNARLSCFSGATARGYSLEEGVARGHGSRSTNFPFHPRSHRWQWGGVGGDGGSDEPAASATSDGRHHLLPDLASASRVRPSVGHRAETGGGAGSGLVAAGDGERPCGERERRARASHACGREARATASRAGGEGDGEGKGGEGKGGHCCC</sequence>
<feature type="region of interest" description="Disordered" evidence="1">
    <location>
        <begin position="144"/>
        <end position="265"/>
    </location>
</feature>
<reference evidence="3" key="1">
    <citation type="submission" date="2004-10" db="EMBL/GenBank/DDBJ databases">
        <title>Oryza sativa BAC OJ1116_F05 genomic sequence.</title>
        <authorList>
            <person name="Chow T.-Y."/>
            <person name="Hsing Y.-I.C."/>
            <person name="Chen C.-S."/>
            <person name="Chen H.-H."/>
            <person name="Liu S.-M."/>
            <person name="Chao Y.-T."/>
            <person name="Chang S.-J."/>
            <person name="Chen H.-C."/>
            <person name="Chen S.-K."/>
            <person name="Chen T.-R."/>
            <person name="Chen Y.-L."/>
            <person name="Cheng C.-H."/>
            <person name="Chung C.-I."/>
            <person name="Han S.-Y."/>
            <person name="Hsiao S.-H."/>
            <person name="Hsiung J.-N."/>
            <person name="Hsu C.-H."/>
            <person name="Huang J.-J."/>
            <person name="Kau P.-I."/>
            <person name="Lee M.-C."/>
            <person name="Leu H.-L."/>
            <person name="Li Y.-F."/>
            <person name="Lin S.-J."/>
            <person name="Lin Y.-C."/>
            <person name="Wu S.-W."/>
            <person name="Yu C.-Y."/>
            <person name="Yu S.-W."/>
            <person name="Wu H.-P."/>
            <person name="Shaw J.-F."/>
            <person name="Yu Y."/>
            <person name="Rambo T."/>
            <person name="Currie J."/>
            <person name="Collura K."/>
            <person name="Soderlund C."/>
            <person name="Wing R."/>
        </authorList>
    </citation>
    <scope>NUCLEOTIDE SEQUENCE</scope>
</reference>
<feature type="region of interest" description="Disordered" evidence="1">
    <location>
        <begin position="379"/>
        <end position="407"/>
    </location>
</feature>
<evidence type="ECO:0000256" key="2">
    <source>
        <dbReference type="SAM" id="SignalP"/>
    </source>
</evidence>
<keyword evidence="2" id="KW-0732">Signal</keyword>
<reference evidence="5" key="3">
    <citation type="journal article" date="2005" name="Nature">
        <title>The map-based sequence of the rice genome.</title>
        <authorList>
            <consortium name="International rice genome sequencing project (IRGSP)"/>
            <person name="Matsumoto T."/>
            <person name="Wu J."/>
            <person name="Kanamori H."/>
            <person name="Katayose Y."/>
            <person name="Fujisawa M."/>
            <person name="Namiki N."/>
            <person name="Mizuno H."/>
            <person name="Yamamoto K."/>
            <person name="Antonio B.A."/>
            <person name="Baba T."/>
            <person name="Sakata K."/>
            <person name="Nagamura Y."/>
            <person name="Aoki H."/>
            <person name="Arikawa K."/>
            <person name="Arita K."/>
            <person name="Bito T."/>
            <person name="Chiden Y."/>
            <person name="Fujitsuka N."/>
            <person name="Fukunaka R."/>
            <person name="Hamada M."/>
            <person name="Harada C."/>
            <person name="Hayashi A."/>
            <person name="Hijishita S."/>
            <person name="Honda M."/>
            <person name="Hosokawa S."/>
            <person name="Ichikawa Y."/>
            <person name="Idonuma A."/>
            <person name="Iijima M."/>
            <person name="Ikeda M."/>
            <person name="Ikeno M."/>
            <person name="Ito K."/>
            <person name="Ito S."/>
            <person name="Ito T."/>
            <person name="Ito Y."/>
            <person name="Ito Y."/>
            <person name="Iwabuchi A."/>
            <person name="Kamiya K."/>
            <person name="Karasawa W."/>
            <person name="Kurita K."/>
            <person name="Katagiri S."/>
            <person name="Kikuta A."/>
            <person name="Kobayashi H."/>
            <person name="Kobayashi N."/>
            <person name="Machita K."/>
            <person name="Maehara T."/>
            <person name="Masukawa M."/>
            <person name="Mizubayashi T."/>
            <person name="Mukai Y."/>
            <person name="Nagasaki H."/>
            <person name="Nagata Y."/>
            <person name="Naito S."/>
            <person name="Nakashima M."/>
            <person name="Nakama Y."/>
            <person name="Nakamichi Y."/>
            <person name="Nakamura M."/>
            <person name="Meguro A."/>
            <person name="Negishi M."/>
            <person name="Ohta I."/>
            <person name="Ohta T."/>
            <person name="Okamoto M."/>
            <person name="Ono N."/>
            <person name="Saji S."/>
            <person name="Sakaguchi M."/>
            <person name="Sakai K."/>
            <person name="Shibata M."/>
            <person name="Shimokawa T."/>
            <person name="Song J."/>
            <person name="Takazaki Y."/>
            <person name="Terasawa K."/>
            <person name="Tsugane M."/>
            <person name="Tsuji K."/>
            <person name="Ueda S."/>
            <person name="Waki K."/>
            <person name="Yamagata H."/>
            <person name="Yamamoto M."/>
            <person name="Yamamoto S."/>
            <person name="Yamane H."/>
            <person name="Yoshiki S."/>
            <person name="Yoshihara R."/>
            <person name="Yukawa K."/>
            <person name="Zhong H."/>
            <person name="Yano M."/>
            <person name="Yuan Q."/>
            <person name="Ouyang S."/>
            <person name="Liu J."/>
            <person name="Jones K.M."/>
            <person name="Gansberger K."/>
            <person name="Moffat K."/>
            <person name="Hill J."/>
            <person name="Bera J."/>
            <person name="Fadrosh D."/>
            <person name="Jin S."/>
            <person name="Johri S."/>
            <person name="Kim M."/>
            <person name="Overton L."/>
            <person name="Reardon M."/>
            <person name="Tsitrin T."/>
            <person name="Vuong H."/>
            <person name="Weaver B."/>
            <person name="Ciecko A."/>
            <person name="Tallon L."/>
            <person name="Jackson J."/>
            <person name="Pai G."/>
            <person name="Aken S.V."/>
            <person name="Utterback T."/>
            <person name="Reidmuller S."/>
            <person name="Feldblyum T."/>
            <person name="Hsiao J."/>
            <person name="Zismann V."/>
            <person name="Iobst S."/>
            <person name="de Vazeille A.R."/>
            <person name="Buell C.R."/>
            <person name="Ying K."/>
            <person name="Li Y."/>
            <person name="Lu T."/>
            <person name="Huang Y."/>
            <person name="Zhao Q."/>
            <person name="Feng Q."/>
            <person name="Zhang L."/>
            <person name="Zhu J."/>
            <person name="Weng Q."/>
            <person name="Mu J."/>
            <person name="Lu Y."/>
            <person name="Fan D."/>
            <person name="Liu Y."/>
            <person name="Guan J."/>
            <person name="Zhang Y."/>
            <person name="Yu S."/>
            <person name="Liu X."/>
            <person name="Zhang Y."/>
            <person name="Hong G."/>
            <person name="Han B."/>
            <person name="Choisne N."/>
            <person name="Demange N."/>
            <person name="Orjeda G."/>
            <person name="Samain S."/>
            <person name="Cattolico L."/>
            <person name="Pelletier E."/>
            <person name="Couloux A."/>
            <person name="Segurens B."/>
            <person name="Wincker P."/>
            <person name="D'Hont A."/>
            <person name="Scarpelli C."/>
            <person name="Weissenbach J."/>
            <person name="Salanoubat M."/>
            <person name="Quetier F."/>
            <person name="Yu Y."/>
            <person name="Kim H.R."/>
            <person name="Rambo T."/>
            <person name="Currie J."/>
            <person name="Collura K."/>
            <person name="Luo M."/>
            <person name="Yang T."/>
            <person name="Ammiraju J.S.S."/>
            <person name="Engler F."/>
            <person name="Soderlund C."/>
            <person name="Wing R.A."/>
            <person name="Palmer L.E."/>
            <person name="de la Bastide M."/>
            <person name="Spiegel L."/>
            <person name="Nascimento L."/>
            <person name="Zutavern T."/>
            <person name="O'Shaughnessy A."/>
            <person name="Dike S."/>
            <person name="Dedhia N."/>
            <person name="Preston R."/>
            <person name="Balija V."/>
            <person name="McCombie W.R."/>
            <person name="Chow T."/>
            <person name="Chen H."/>
            <person name="Chung M."/>
            <person name="Chen C."/>
            <person name="Shaw J."/>
            <person name="Wu H."/>
            <person name="Hsiao K."/>
            <person name="Chao Y."/>
            <person name="Chu M."/>
            <person name="Cheng C."/>
            <person name="Hour A."/>
            <person name="Lee P."/>
            <person name="Lin S."/>
            <person name="Lin Y."/>
            <person name="Liou J."/>
            <person name="Liu S."/>
            <person name="Hsing Y."/>
            <person name="Raghuvanshi S."/>
            <person name="Mohanty A."/>
            <person name="Bharti A.K."/>
            <person name="Gaur A."/>
            <person name="Gupta V."/>
            <person name="Kumar D."/>
            <person name="Ravi V."/>
            <person name="Vij S."/>
            <person name="Kapur A."/>
            <person name="Khurana P."/>
            <person name="Khurana P."/>
            <person name="Khurana J.P."/>
            <person name="Tyagi A.K."/>
            <person name="Gaikwad K."/>
            <person name="Singh A."/>
            <person name="Dalal V."/>
            <person name="Srivastava S."/>
            <person name="Dixit A."/>
            <person name="Pal A.K."/>
            <person name="Ghazi I.A."/>
            <person name="Yadav M."/>
            <person name="Pandit A."/>
            <person name="Bhargava A."/>
            <person name="Sureshbabu K."/>
            <person name="Batra K."/>
            <person name="Sharma T.R."/>
            <person name="Mohapatra T."/>
            <person name="Singh N.K."/>
            <person name="Messing J."/>
            <person name="Nelson A.B."/>
            <person name="Fuks G."/>
            <person name="Kavchok S."/>
            <person name="Keizer G."/>
            <person name="Linton E."/>
            <person name="Llaca V."/>
            <person name="Song R."/>
            <person name="Tanyolac B."/>
            <person name="Young S."/>
            <person name="Ho-Il K."/>
            <person name="Hahn J.H."/>
            <person name="Sangsakoo G."/>
            <person name="Vanavichit A."/>
            <person name="de Mattos Luiz.A.T."/>
            <person name="Zimmer P.D."/>
            <person name="Malone G."/>
            <person name="Dellagostin O."/>
            <person name="de Oliveira A.C."/>
            <person name="Bevan M."/>
            <person name="Bancroft I."/>
            <person name="Minx P."/>
            <person name="Cordum H."/>
            <person name="Wilson R."/>
            <person name="Cheng Z."/>
            <person name="Jin W."/>
            <person name="Jiang J."/>
            <person name="Leong S.A."/>
            <person name="Iwama H."/>
            <person name="Gojobori T."/>
            <person name="Itoh T."/>
            <person name="Niimura Y."/>
            <person name="Fujii Y."/>
            <person name="Habara T."/>
            <person name="Sakai H."/>
            <person name="Sato Y."/>
            <person name="Wilson G."/>
            <person name="Kumar K."/>
            <person name="McCouch S."/>
            <person name="Juretic N."/>
            <person name="Hoen D."/>
            <person name="Wright S."/>
            <person name="Bruskiewich R."/>
            <person name="Bureau T."/>
            <person name="Miyao A."/>
            <person name="Hirochika H."/>
            <person name="Nishikawa T."/>
            <person name="Kadowaki K."/>
            <person name="Sugiura M."/>
            <person name="Burr B."/>
            <person name="Sasaki T."/>
        </authorList>
    </citation>
    <scope>NUCLEOTIDE SEQUENCE [LARGE SCALE GENOMIC DNA]</scope>
    <source>
        <strain evidence="5">cv. Nipponbare</strain>
    </source>
</reference>
<feature type="compositionally biased region" description="Basic residues" evidence="1">
    <location>
        <begin position="207"/>
        <end position="216"/>
    </location>
</feature>
<evidence type="ECO:0000313" key="4">
    <source>
        <dbReference type="EMBL" id="AAV32191.1"/>
    </source>
</evidence>
<evidence type="ECO:0000313" key="5">
    <source>
        <dbReference type="Proteomes" id="UP000000763"/>
    </source>
</evidence>
<feature type="region of interest" description="Disordered" evidence="1">
    <location>
        <begin position="512"/>
        <end position="639"/>
    </location>
</feature>
<feature type="compositionally biased region" description="Basic and acidic residues" evidence="1">
    <location>
        <begin position="254"/>
        <end position="265"/>
    </location>
</feature>
<dbReference type="AlphaFoldDB" id="Q5WMN9"/>
<accession>Q5WMN9</accession>
<feature type="signal peptide" evidence="2">
    <location>
        <begin position="1"/>
        <end position="22"/>
    </location>
</feature>
<feature type="region of interest" description="Disordered" evidence="1">
    <location>
        <begin position="29"/>
        <end position="99"/>
    </location>
</feature>
<organism evidence="4 5">
    <name type="scientific">Oryza sativa subsp. japonica</name>
    <name type="common">Rice</name>
    <dbReference type="NCBI Taxonomy" id="39947"/>
    <lineage>
        <taxon>Eukaryota</taxon>
        <taxon>Viridiplantae</taxon>
        <taxon>Streptophyta</taxon>
        <taxon>Embryophyta</taxon>
        <taxon>Tracheophyta</taxon>
        <taxon>Spermatophyta</taxon>
        <taxon>Magnoliopsida</taxon>
        <taxon>Liliopsida</taxon>
        <taxon>Poales</taxon>
        <taxon>Poaceae</taxon>
        <taxon>BOP clade</taxon>
        <taxon>Oryzoideae</taxon>
        <taxon>Oryzeae</taxon>
        <taxon>Oryzinae</taxon>
        <taxon>Oryza</taxon>
        <taxon>Oryza sativa</taxon>
    </lineage>
</organism>
<protein>
    <submittedName>
        <fullName evidence="4">Uncharacterized protein</fullName>
    </submittedName>
</protein>
<feature type="compositionally biased region" description="Basic and acidic residues" evidence="1">
    <location>
        <begin position="625"/>
        <end position="639"/>
    </location>
</feature>
<evidence type="ECO:0000256" key="1">
    <source>
        <dbReference type="SAM" id="MobiDB-lite"/>
    </source>
</evidence>
<reference evidence="4" key="2">
    <citation type="submission" date="2004-10" db="EMBL/GenBank/DDBJ databases">
        <title>Oryza sativa BAC OSJNBa0053E01 genomic sequence.</title>
        <authorList>
            <person name="Chow T.-Y."/>
            <person name="Hsing Y.-I.C."/>
            <person name="Chen C.-S."/>
            <person name="Chen H.-H."/>
            <person name="Liu S.-M."/>
            <person name="Chao Y.-T."/>
            <person name="Chang S.-J."/>
            <person name="Chen H.-C."/>
            <person name="Chen S.-K."/>
            <person name="Chen T.-R."/>
            <person name="Chen Y.-L."/>
            <person name="Cheng C.-H."/>
            <person name="Chung C.-I."/>
            <person name="Han S.-Y."/>
            <person name="Hsiao S.-H."/>
            <person name="Hsiung J.-N."/>
            <person name="Hsu C.-H."/>
            <person name="Huang J.-J."/>
            <person name="Kau P.-I."/>
            <person name="Lee M.-C."/>
            <person name="Leu H.-L."/>
            <person name="Li Y.-F."/>
            <person name="Lin S.-J."/>
            <person name="Lin Y.-C."/>
            <person name="Wu S.-W."/>
            <person name="Yu C.-Y."/>
            <person name="Yu S.-W."/>
            <person name="Wu H.-P."/>
            <person name="Shaw J.-F."/>
            <person name="Yu Y."/>
            <person name="Rambo T."/>
            <person name="Currie J."/>
            <person name="Collura K."/>
            <person name="Soderlund C."/>
            <person name="Wing R."/>
        </authorList>
    </citation>
    <scope>NUCLEOTIDE SEQUENCE</scope>
</reference>
<dbReference type="Proteomes" id="UP000000763">
    <property type="component" value="Chromosome 5"/>
</dbReference>
<evidence type="ECO:0000313" key="3">
    <source>
        <dbReference type="EMBL" id="AAV32125.1"/>
    </source>
</evidence>
<feature type="chain" id="PRO_5015098071" evidence="2">
    <location>
        <begin position="23"/>
        <end position="639"/>
    </location>
</feature>
<feature type="compositionally biased region" description="Basic and acidic residues" evidence="1">
    <location>
        <begin position="590"/>
        <end position="613"/>
    </location>
</feature>
<dbReference type="EMBL" id="AC104706">
    <property type="protein sequence ID" value="AAV32125.1"/>
    <property type="molecule type" value="Genomic_DNA"/>
</dbReference>
<reference evidence="5" key="4">
    <citation type="journal article" date="2008" name="Nucleic Acids Res.">
        <title>The rice annotation project database (RAP-DB): 2008 update.</title>
        <authorList>
            <consortium name="The rice annotation project (RAP)"/>
        </authorList>
    </citation>
    <scope>GENOME REANNOTATION</scope>
    <source>
        <strain evidence="5">cv. Nipponbare</strain>
    </source>
</reference>
<name>Q5WMN9_ORYSJ</name>
<dbReference type="EMBL" id="AC134342">
    <property type="protein sequence ID" value="AAV32191.1"/>
    <property type="molecule type" value="Genomic_DNA"/>
</dbReference>